<reference evidence="1 2" key="1">
    <citation type="submission" date="2023-08" db="EMBL/GenBank/DDBJ databases">
        <title>Draft genome sequence of Algoriphagus taiwanensis.</title>
        <authorList>
            <person name="Takatani N."/>
            <person name="Hosokawa M."/>
            <person name="Sawabe T."/>
        </authorList>
    </citation>
    <scope>NUCLEOTIDE SEQUENCE [LARGE SCALE GENOMIC DNA]</scope>
    <source>
        <strain evidence="1 2">JCM 19755</strain>
    </source>
</reference>
<keyword evidence="2" id="KW-1185">Reference proteome</keyword>
<accession>A0ABQ6Q4U1</accession>
<protein>
    <recommendedName>
        <fullName evidence="3">Transcription factor zinc-finger domain-containing protein</fullName>
    </recommendedName>
</protein>
<gene>
    <name evidence="1" type="ORF">Ataiwa_31750</name>
</gene>
<sequence length="107" mass="11981">MANWIITFKDRILSWFGVGKKESQPAEPEKTPIVEVARQPGLSCPECGTKLVISIASLINYEPVLCHGCGLELTIDQEKSRQSIESLRRLQDGLDQAEKIRSDNQLN</sequence>
<proteinExistence type="predicted"/>
<name>A0ABQ6Q4U1_9BACT</name>
<evidence type="ECO:0008006" key="3">
    <source>
        <dbReference type="Google" id="ProtNLM"/>
    </source>
</evidence>
<comment type="caution">
    <text evidence="1">The sequence shown here is derived from an EMBL/GenBank/DDBJ whole genome shotgun (WGS) entry which is preliminary data.</text>
</comment>
<organism evidence="1 2">
    <name type="scientific">Algoriphagus taiwanensis</name>
    <dbReference type="NCBI Taxonomy" id="1445656"/>
    <lineage>
        <taxon>Bacteria</taxon>
        <taxon>Pseudomonadati</taxon>
        <taxon>Bacteroidota</taxon>
        <taxon>Cytophagia</taxon>
        <taxon>Cytophagales</taxon>
        <taxon>Cyclobacteriaceae</taxon>
        <taxon>Algoriphagus</taxon>
    </lineage>
</organism>
<dbReference type="RefSeq" id="WP_338229724.1">
    <property type="nucleotide sequence ID" value="NZ_BTPE01000012.1"/>
</dbReference>
<evidence type="ECO:0000313" key="1">
    <source>
        <dbReference type="EMBL" id="GMQ34902.1"/>
    </source>
</evidence>
<dbReference type="EMBL" id="BTPE01000012">
    <property type="protein sequence ID" value="GMQ34902.1"/>
    <property type="molecule type" value="Genomic_DNA"/>
</dbReference>
<dbReference type="Proteomes" id="UP001307705">
    <property type="component" value="Unassembled WGS sequence"/>
</dbReference>
<evidence type="ECO:0000313" key="2">
    <source>
        <dbReference type="Proteomes" id="UP001307705"/>
    </source>
</evidence>